<evidence type="ECO:0000313" key="9">
    <source>
        <dbReference type="Proteomes" id="UP000823886"/>
    </source>
</evidence>
<accession>A0A9D2PLL7</accession>
<dbReference type="Proteomes" id="UP000823886">
    <property type="component" value="Unassembled WGS sequence"/>
</dbReference>
<evidence type="ECO:0000313" key="8">
    <source>
        <dbReference type="EMBL" id="HJC62105.1"/>
    </source>
</evidence>
<feature type="chain" id="PRO_5038558887" evidence="6">
    <location>
        <begin position="24"/>
        <end position="233"/>
    </location>
</feature>
<dbReference type="GO" id="GO:0015833">
    <property type="term" value="P:peptide transport"/>
    <property type="evidence" value="ECO:0007669"/>
    <property type="project" value="TreeGrafter"/>
</dbReference>
<evidence type="ECO:0000256" key="6">
    <source>
        <dbReference type="SAM" id="SignalP"/>
    </source>
</evidence>
<dbReference type="GO" id="GO:1904680">
    <property type="term" value="F:peptide transmembrane transporter activity"/>
    <property type="evidence" value="ECO:0007669"/>
    <property type="project" value="TreeGrafter"/>
</dbReference>
<feature type="region of interest" description="Disordered" evidence="5">
    <location>
        <begin position="25"/>
        <end position="51"/>
    </location>
</feature>
<dbReference type="SUPFAM" id="SSF53850">
    <property type="entry name" value="Periplasmic binding protein-like II"/>
    <property type="match status" value="1"/>
</dbReference>
<evidence type="ECO:0000256" key="1">
    <source>
        <dbReference type="ARBA" id="ARBA00004196"/>
    </source>
</evidence>
<dbReference type="PROSITE" id="PS51257">
    <property type="entry name" value="PROKAR_LIPOPROTEIN"/>
    <property type="match status" value="1"/>
</dbReference>
<dbReference type="FunFam" id="3.90.76.10:FF:000001">
    <property type="entry name" value="Oligopeptide ABC transporter substrate-binding protein"/>
    <property type="match status" value="1"/>
</dbReference>
<dbReference type="EMBL" id="DWVZ01000008">
    <property type="protein sequence ID" value="HJC62105.1"/>
    <property type="molecule type" value="Genomic_DNA"/>
</dbReference>
<evidence type="ECO:0000256" key="3">
    <source>
        <dbReference type="ARBA" id="ARBA00022448"/>
    </source>
</evidence>
<dbReference type="GO" id="GO:0030313">
    <property type="term" value="C:cell envelope"/>
    <property type="evidence" value="ECO:0007669"/>
    <property type="project" value="UniProtKB-SubCell"/>
</dbReference>
<comment type="subcellular location">
    <subcellularLocation>
        <location evidence="1">Cell envelope</location>
    </subcellularLocation>
</comment>
<feature type="domain" description="Solute-binding protein family 5" evidence="7">
    <location>
        <begin position="95"/>
        <end position="233"/>
    </location>
</feature>
<keyword evidence="3" id="KW-0813">Transport</keyword>
<dbReference type="AlphaFoldDB" id="A0A9D2PLL7"/>
<feature type="non-terminal residue" evidence="8">
    <location>
        <position position="233"/>
    </location>
</feature>
<dbReference type="PANTHER" id="PTHR30290:SF10">
    <property type="entry name" value="PERIPLASMIC OLIGOPEPTIDE-BINDING PROTEIN-RELATED"/>
    <property type="match status" value="1"/>
</dbReference>
<dbReference type="PANTHER" id="PTHR30290">
    <property type="entry name" value="PERIPLASMIC BINDING COMPONENT OF ABC TRANSPORTER"/>
    <property type="match status" value="1"/>
</dbReference>
<dbReference type="Gene3D" id="3.90.76.10">
    <property type="entry name" value="Dipeptide-binding Protein, Domain 1"/>
    <property type="match status" value="1"/>
</dbReference>
<feature type="signal peptide" evidence="6">
    <location>
        <begin position="1"/>
        <end position="23"/>
    </location>
</feature>
<dbReference type="Pfam" id="PF00496">
    <property type="entry name" value="SBP_bac_5"/>
    <property type="match status" value="1"/>
</dbReference>
<evidence type="ECO:0000256" key="5">
    <source>
        <dbReference type="SAM" id="MobiDB-lite"/>
    </source>
</evidence>
<comment type="similarity">
    <text evidence="2">Belongs to the bacterial solute-binding protein 5 family.</text>
</comment>
<organism evidence="8 9">
    <name type="scientific">Candidatus Blautia merdavium</name>
    <dbReference type="NCBI Taxonomy" id="2838494"/>
    <lineage>
        <taxon>Bacteria</taxon>
        <taxon>Bacillati</taxon>
        <taxon>Bacillota</taxon>
        <taxon>Clostridia</taxon>
        <taxon>Lachnospirales</taxon>
        <taxon>Lachnospiraceae</taxon>
        <taxon>Blautia</taxon>
    </lineage>
</organism>
<proteinExistence type="inferred from homology"/>
<evidence type="ECO:0000259" key="7">
    <source>
        <dbReference type="Pfam" id="PF00496"/>
    </source>
</evidence>
<evidence type="ECO:0000256" key="2">
    <source>
        <dbReference type="ARBA" id="ARBA00005695"/>
    </source>
</evidence>
<protein>
    <submittedName>
        <fullName evidence="8">Peptide ABC transporter substrate-binding protein</fullName>
    </submittedName>
</protein>
<comment type="caution">
    <text evidence="8">The sequence shown here is derived from an EMBL/GenBank/DDBJ whole genome shotgun (WGS) entry which is preliminary data.</text>
</comment>
<dbReference type="Gene3D" id="3.40.190.10">
    <property type="entry name" value="Periplasmic binding protein-like II"/>
    <property type="match status" value="1"/>
</dbReference>
<gene>
    <name evidence="8" type="ORF">H9753_00610</name>
</gene>
<keyword evidence="4 6" id="KW-0732">Signal</keyword>
<name>A0A9D2PLL7_9FIRM</name>
<dbReference type="InterPro" id="IPR000914">
    <property type="entry name" value="SBP_5_dom"/>
</dbReference>
<sequence length="233" mass="25169">MKMRKVLALALASAMVLSLGACGNSGNGAASEGSDEAKTETTGVSYPGTPDEGMVTVDLRAEPPELNSLKTTDVASGDILREVIAGLYKLDENDQPVPDLAEETQVSEDGCTYTMKLRQDAKWSNGEPVTAHDFVYAYQQICNPDTGSQYAFIVYQNLVNGTEVYDGTKDPSELGVKAIDDYTLEVTFVNPIPYAEHLFSFASYYPMNQKGYEDMGGVDAYAKDADKIVVNGP</sequence>
<dbReference type="InterPro" id="IPR039424">
    <property type="entry name" value="SBP_5"/>
</dbReference>
<reference evidence="8" key="2">
    <citation type="submission" date="2021-04" db="EMBL/GenBank/DDBJ databases">
        <authorList>
            <person name="Gilroy R."/>
        </authorList>
    </citation>
    <scope>NUCLEOTIDE SEQUENCE</scope>
    <source>
        <strain evidence="8">ChiBcec2-3848</strain>
    </source>
</reference>
<evidence type="ECO:0000256" key="4">
    <source>
        <dbReference type="ARBA" id="ARBA00022729"/>
    </source>
</evidence>
<reference evidence="8" key="1">
    <citation type="journal article" date="2021" name="PeerJ">
        <title>Extensive microbial diversity within the chicken gut microbiome revealed by metagenomics and culture.</title>
        <authorList>
            <person name="Gilroy R."/>
            <person name="Ravi A."/>
            <person name="Getino M."/>
            <person name="Pursley I."/>
            <person name="Horton D.L."/>
            <person name="Alikhan N.F."/>
            <person name="Baker D."/>
            <person name="Gharbi K."/>
            <person name="Hall N."/>
            <person name="Watson M."/>
            <person name="Adriaenssens E.M."/>
            <person name="Foster-Nyarko E."/>
            <person name="Jarju S."/>
            <person name="Secka A."/>
            <person name="Antonio M."/>
            <person name="Oren A."/>
            <person name="Chaudhuri R.R."/>
            <person name="La Ragione R."/>
            <person name="Hildebrand F."/>
            <person name="Pallen M.J."/>
        </authorList>
    </citation>
    <scope>NUCLEOTIDE SEQUENCE</scope>
    <source>
        <strain evidence="8">ChiBcec2-3848</strain>
    </source>
</reference>